<keyword evidence="3" id="KW-0479">Metal-binding</keyword>
<dbReference type="InterPro" id="IPR036412">
    <property type="entry name" value="HAD-like_sf"/>
</dbReference>
<evidence type="ECO:0000256" key="4">
    <source>
        <dbReference type="ARBA" id="ARBA00022801"/>
    </source>
</evidence>
<keyword evidence="7" id="KW-1185">Reference proteome</keyword>
<evidence type="ECO:0000313" key="7">
    <source>
        <dbReference type="Proteomes" id="UP000188993"/>
    </source>
</evidence>
<dbReference type="GO" id="GO:0005737">
    <property type="term" value="C:cytoplasm"/>
    <property type="evidence" value="ECO:0007669"/>
    <property type="project" value="TreeGrafter"/>
</dbReference>
<dbReference type="Proteomes" id="UP000188993">
    <property type="component" value="Chromosome"/>
</dbReference>
<evidence type="ECO:0000256" key="2">
    <source>
        <dbReference type="ARBA" id="ARBA00006696"/>
    </source>
</evidence>
<dbReference type="InterPro" id="IPR006354">
    <property type="entry name" value="HAD-SF_hydro_IIA_hyp1"/>
</dbReference>
<dbReference type="EC" id="3.1.3.-" evidence="6"/>
<dbReference type="InterPro" id="IPR023214">
    <property type="entry name" value="HAD_sf"/>
</dbReference>
<dbReference type="PANTHER" id="PTHR19288">
    <property type="entry name" value="4-NITROPHENYLPHOSPHATASE-RELATED"/>
    <property type="match status" value="1"/>
</dbReference>
<evidence type="ECO:0000256" key="5">
    <source>
        <dbReference type="ARBA" id="ARBA00022842"/>
    </source>
</evidence>
<evidence type="ECO:0000256" key="3">
    <source>
        <dbReference type="ARBA" id="ARBA00022723"/>
    </source>
</evidence>
<dbReference type="AlphaFoldDB" id="A0A1S6IP78"/>
<dbReference type="NCBIfam" id="TIGR01457">
    <property type="entry name" value="HAD-SF-IIA-hyp2"/>
    <property type="match status" value="1"/>
</dbReference>
<reference evidence="6 7" key="1">
    <citation type="journal article" date="2014" name="Int. J. Syst. Evol. Microbiol.">
        <title>Jeotgalibaca dankookensis gen. nov., sp. nov., a member of the family Carnobacteriaceae, isolated from seujeot (Korean traditional food).</title>
        <authorList>
            <person name="Lee D.G."/>
            <person name="Trujillo M.E."/>
            <person name="Kang H."/>
            <person name="Ahn T.Y."/>
        </authorList>
    </citation>
    <scope>NUCLEOTIDE SEQUENCE [LARGE SCALE GENOMIC DNA]</scope>
    <source>
        <strain evidence="6 7">EX-07</strain>
    </source>
</reference>
<comment type="cofactor">
    <cofactor evidence="1">
        <name>Mg(2+)</name>
        <dbReference type="ChEBI" id="CHEBI:18420"/>
    </cofactor>
</comment>
<dbReference type="Pfam" id="PF13242">
    <property type="entry name" value="Hydrolase_like"/>
    <property type="match status" value="1"/>
</dbReference>
<dbReference type="KEGG" id="jda:BW727_100992"/>
<dbReference type="Pfam" id="PF13344">
    <property type="entry name" value="Hydrolase_6"/>
    <property type="match status" value="1"/>
</dbReference>
<dbReference type="STRING" id="708126.BW727_100992"/>
<dbReference type="Gene3D" id="3.40.50.1000">
    <property type="entry name" value="HAD superfamily/HAD-like"/>
    <property type="match status" value="2"/>
</dbReference>
<keyword evidence="4 6" id="KW-0378">Hydrolase</keyword>
<dbReference type="GO" id="GO:0016791">
    <property type="term" value="F:phosphatase activity"/>
    <property type="evidence" value="ECO:0007669"/>
    <property type="project" value="TreeGrafter"/>
</dbReference>
<keyword evidence="5" id="KW-0460">Magnesium</keyword>
<organism evidence="6 7">
    <name type="scientific">Jeotgalibaca dankookensis</name>
    <dbReference type="NCBI Taxonomy" id="708126"/>
    <lineage>
        <taxon>Bacteria</taxon>
        <taxon>Bacillati</taxon>
        <taxon>Bacillota</taxon>
        <taxon>Bacilli</taxon>
        <taxon>Lactobacillales</taxon>
        <taxon>Carnobacteriaceae</taxon>
        <taxon>Jeotgalibaca</taxon>
    </lineage>
</organism>
<evidence type="ECO:0000256" key="1">
    <source>
        <dbReference type="ARBA" id="ARBA00001946"/>
    </source>
</evidence>
<evidence type="ECO:0000313" key="6">
    <source>
        <dbReference type="EMBL" id="AQS53362.1"/>
    </source>
</evidence>
<accession>A0A1S6IP78</accession>
<dbReference type="EMBL" id="CP019728">
    <property type="protein sequence ID" value="AQS53362.1"/>
    <property type="molecule type" value="Genomic_DNA"/>
</dbReference>
<sequence>MYNGTAPIETAKIFINQLDRLKIPYLYVTNNATKTPLDVVSHLKDVCNIQASEEQIYTSGLAAVDYVKRNYPQARTYVIGEDALIQQVKDAGLKYTDQDIEVVIQGLDRNATYNELAQASTAIRNGAAFIVTNPDVNLPTEKGFMPGAGAITAFLKTSTQKEPIIIGKPFGYIMDGALKRIGLEKSDVAMVGDNYKTDILAGIDYGMDTIMTLTGITKAKDLEQYIKKPTYIVKDLSEWRFEE</sequence>
<comment type="similarity">
    <text evidence="2">Belongs to the HAD-like hydrolase superfamily. NagD family.</text>
</comment>
<dbReference type="NCBIfam" id="TIGR01460">
    <property type="entry name" value="HAD-SF-IIA"/>
    <property type="match status" value="1"/>
</dbReference>
<protein>
    <submittedName>
        <fullName evidence="6">Acid sugar phosphatase</fullName>
        <ecNumber evidence="6">3.1.3.-</ecNumber>
    </submittedName>
</protein>
<dbReference type="SUPFAM" id="SSF56784">
    <property type="entry name" value="HAD-like"/>
    <property type="match status" value="1"/>
</dbReference>
<gene>
    <name evidence="6" type="primary">yutF</name>
    <name evidence="6" type="ORF">BW727_100992</name>
</gene>
<proteinExistence type="inferred from homology"/>
<dbReference type="FunFam" id="3.40.50.1000:FF:000053">
    <property type="entry name" value="TIGR01457 family HAD hydrolase"/>
    <property type="match status" value="1"/>
</dbReference>
<dbReference type="GO" id="GO:0046872">
    <property type="term" value="F:metal ion binding"/>
    <property type="evidence" value="ECO:0007669"/>
    <property type="project" value="UniProtKB-KW"/>
</dbReference>
<dbReference type="InterPro" id="IPR006357">
    <property type="entry name" value="HAD-SF_hydro_IIA"/>
</dbReference>
<name>A0A1S6IP78_9LACT</name>
<dbReference type="PANTHER" id="PTHR19288:SF46">
    <property type="entry name" value="HALOACID DEHALOGENASE-LIKE HYDROLASE DOMAIN-CONTAINING PROTEIN 2"/>
    <property type="match status" value="1"/>
</dbReference>